<dbReference type="InterPro" id="IPR014030">
    <property type="entry name" value="Ketoacyl_synth_N"/>
</dbReference>
<dbReference type="InterPro" id="IPR023213">
    <property type="entry name" value="CAT-like_dom_sf"/>
</dbReference>
<dbReference type="SUPFAM" id="SSF47336">
    <property type="entry name" value="ACP-like"/>
    <property type="match status" value="2"/>
</dbReference>
<dbReference type="GO" id="GO:0044550">
    <property type="term" value="P:secondary metabolite biosynthetic process"/>
    <property type="evidence" value="ECO:0007669"/>
    <property type="project" value="UniProtKB-ARBA"/>
</dbReference>
<accession>A0A937G286</accession>
<evidence type="ECO:0000313" key="10">
    <source>
        <dbReference type="Proteomes" id="UP000614216"/>
    </source>
</evidence>
<evidence type="ECO:0000313" key="9">
    <source>
        <dbReference type="EMBL" id="MBL6449307.1"/>
    </source>
</evidence>
<dbReference type="EMBL" id="JAEUGD010000066">
    <property type="protein sequence ID" value="MBL6449307.1"/>
    <property type="molecule type" value="Genomic_DNA"/>
</dbReference>
<dbReference type="SUPFAM" id="SSF52777">
    <property type="entry name" value="CoA-dependent acyltransferases"/>
    <property type="match status" value="2"/>
</dbReference>
<dbReference type="SMART" id="SM00823">
    <property type="entry name" value="PKS_PP"/>
    <property type="match status" value="2"/>
</dbReference>
<dbReference type="NCBIfam" id="TIGR01733">
    <property type="entry name" value="AA-adenyl-dom"/>
    <property type="match status" value="1"/>
</dbReference>
<dbReference type="InterPro" id="IPR020845">
    <property type="entry name" value="AMP-binding_CS"/>
</dbReference>
<dbReference type="InterPro" id="IPR016036">
    <property type="entry name" value="Malonyl_transacylase_ACP-bd"/>
</dbReference>
<evidence type="ECO:0000256" key="2">
    <source>
        <dbReference type="ARBA" id="ARBA00006432"/>
    </source>
</evidence>
<dbReference type="InterPro" id="IPR001242">
    <property type="entry name" value="Condensation_dom"/>
</dbReference>
<dbReference type="Gene3D" id="3.40.366.10">
    <property type="entry name" value="Malonyl-Coenzyme A Acyl Carrier Protein, domain 2"/>
    <property type="match status" value="1"/>
</dbReference>
<reference evidence="9" key="1">
    <citation type="submission" date="2021-01" db="EMBL/GenBank/DDBJ databases">
        <title>Fulvivirga kasyanovii gen. nov., sp nov., a novel member of the phylum Bacteroidetes isolated from seawater in a mussel farm.</title>
        <authorList>
            <person name="Zhao L.-H."/>
            <person name="Wang Z.-J."/>
        </authorList>
    </citation>
    <scope>NUCLEOTIDE SEQUENCE</scope>
    <source>
        <strain evidence="9">29W222</strain>
    </source>
</reference>
<dbReference type="SUPFAM" id="SSF51735">
    <property type="entry name" value="NAD(P)-binding Rossmann-fold domains"/>
    <property type="match status" value="2"/>
</dbReference>
<protein>
    <submittedName>
        <fullName evidence="9">Amino acid adenylation domain-containing protein</fullName>
    </submittedName>
</protein>
<dbReference type="InterPro" id="IPR020806">
    <property type="entry name" value="PKS_PP-bd"/>
</dbReference>
<comment type="similarity">
    <text evidence="6">In the C-terminal section; belongs to the NRP synthetase family.</text>
</comment>
<dbReference type="Pfam" id="PF08659">
    <property type="entry name" value="KR"/>
    <property type="match status" value="1"/>
</dbReference>
<keyword evidence="3" id="KW-0596">Phosphopantetheine</keyword>
<dbReference type="CDD" id="cd19531">
    <property type="entry name" value="LCL_NRPS-like"/>
    <property type="match status" value="1"/>
</dbReference>
<dbReference type="Pfam" id="PF00501">
    <property type="entry name" value="AMP-binding"/>
    <property type="match status" value="1"/>
</dbReference>
<dbReference type="GO" id="GO:0031177">
    <property type="term" value="F:phosphopantetheine binding"/>
    <property type="evidence" value="ECO:0007669"/>
    <property type="project" value="InterPro"/>
</dbReference>
<comment type="similarity">
    <text evidence="2">Belongs to the ATP-dependent AMP-binding enzyme family.</text>
</comment>
<dbReference type="Gene3D" id="3.30.70.3290">
    <property type="match status" value="1"/>
</dbReference>
<dbReference type="InterPro" id="IPR036291">
    <property type="entry name" value="NAD(P)-bd_dom_sf"/>
</dbReference>
<keyword evidence="5" id="KW-0808">Transferase</keyword>
<evidence type="ECO:0000256" key="5">
    <source>
        <dbReference type="ARBA" id="ARBA00022679"/>
    </source>
</evidence>
<dbReference type="SUPFAM" id="SSF53901">
    <property type="entry name" value="Thiolase-like"/>
    <property type="match status" value="1"/>
</dbReference>
<dbReference type="PROSITE" id="PS52004">
    <property type="entry name" value="KS3_2"/>
    <property type="match status" value="1"/>
</dbReference>
<dbReference type="SMART" id="SM01294">
    <property type="entry name" value="PKS_PP_betabranch"/>
    <property type="match status" value="1"/>
</dbReference>
<dbReference type="Pfam" id="PF00550">
    <property type="entry name" value="PP-binding"/>
    <property type="match status" value="2"/>
</dbReference>
<dbReference type="InterPro" id="IPR050091">
    <property type="entry name" value="PKS_NRPS_Biosynth_Enz"/>
</dbReference>
<dbReference type="InterPro" id="IPR000873">
    <property type="entry name" value="AMP-dep_synth/lig_dom"/>
</dbReference>
<evidence type="ECO:0000256" key="1">
    <source>
        <dbReference type="ARBA" id="ARBA00001957"/>
    </source>
</evidence>
<dbReference type="PANTHER" id="PTHR43775:SF51">
    <property type="entry name" value="INACTIVE PHENOLPHTHIOCEROL SYNTHESIS POLYKETIDE SYNTHASE TYPE I PKS1-RELATED"/>
    <property type="match status" value="1"/>
</dbReference>
<dbReference type="InterPro" id="IPR014031">
    <property type="entry name" value="Ketoacyl_synth_C"/>
</dbReference>
<dbReference type="Gene3D" id="1.10.1200.10">
    <property type="entry name" value="ACP-like"/>
    <property type="match status" value="2"/>
</dbReference>
<dbReference type="Gene3D" id="2.30.38.10">
    <property type="entry name" value="Luciferase, Domain 3"/>
    <property type="match status" value="1"/>
</dbReference>
<dbReference type="InterPro" id="IPR006162">
    <property type="entry name" value="Ppantetheine_attach_site"/>
</dbReference>
<dbReference type="InterPro" id="IPR010071">
    <property type="entry name" value="AA_adenyl_dom"/>
</dbReference>
<dbReference type="GO" id="GO:0004312">
    <property type="term" value="F:fatty acid synthase activity"/>
    <property type="evidence" value="ECO:0007669"/>
    <property type="project" value="TreeGrafter"/>
</dbReference>
<evidence type="ECO:0000259" key="7">
    <source>
        <dbReference type="PROSITE" id="PS50075"/>
    </source>
</evidence>
<name>A0A937G286_9BACT</name>
<comment type="caution">
    <text evidence="9">The sequence shown here is derived from an EMBL/GenBank/DDBJ whole genome shotgun (WGS) entry which is preliminary data.</text>
</comment>
<organism evidence="9 10">
    <name type="scientific">Fulvivirga marina</name>
    <dbReference type="NCBI Taxonomy" id="2494733"/>
    <lineage>
        <taxon>Bacteria</taxon>
        <taxon>Pseudomonadati</taxon>
        <taxon>Bacteroidota</taxon>
        <taxon>Cytophagia</taxon>
        <taxon>Cytophagales</taxon>
        <taxon>Fulvivirgaceae</taxon>
        <taxon>Fulvivirga</taxon>
    </lineage>
</organism>
<dbReference type="CDD" id="cd05930">
    <property type="entry name" value="A_NRPS"/>
    <property type="match status" value="1"/>
</dbReference>
<dbReference type="Pfam" id="PF22621">
    <property type="entry name" value="CurL-like_PKS_C"/>
    <property type="match status" value="1"/>
</dbReference>
<dbReference type="Gene3D" id="3.30.559.30">
    <property type="entry name" value="Nonribosomal peptide synthetase, condensation domain"/>
    <property type="match status" value="1"/>
</dbReference>
<dbReference type="InterPro" id="IPR016035">
    <property type="entry name" value="Acyl_Trfase/lysoPLipase"/>
</dbReference>
<dbReference type="SMART" id="SM00822">
    <property type="entry name" value="PKS_KR"/>
    <property type="match status" value="1"/>
</dbReference>
<evidence type="ECO:0000256" key="3">
    <source>
        <dbReference type="ARBA" id="ARBA00022450"/>
    </source>
</evidence>
<dbReference type="SUPFAM" id="SSF52151">
    <property type="entry name" value="FabD/lysophospholipase-like"/>
    <property type="match status" value="1"/>
</dbReference>
<dbReference type="Gene3D" id="3.30.300.30">
    <property type="match status" value="1"/>
</dbReference>
<dbReference type="SMART" id="SM00827">
    <property type="entry name" value="PKS_AT"/>
    <property type="match status" value="1"/>
</dbReference>
<dbReference type="InterPro" id="IPR020841">
    <property type="entry name" value="PKS_Beta-ketoAc_synthase_dom"/>
</dbReference>
<dbReference type="Pfam" id="PF00668">
    <property type="entry name" value="Condensation"/>
    <property type="match status" value="1"/>
</dbReference>
<feature type="domain" description="Carrier" evidence="7">
    <location>
        <begin position="2405"/>
        <end position="2482"/>
    </location>
</feature>
<dbReference type="InterPro" id="IPR049490">
    <property type="entry name" value="C883_1060-like_KR_N"/>
</dbReference>
<evidence type="ECO:0000256" key="6">
    <source>
        <dbReference type="ARBA" id="ARBA00029443"/>
    </source>
</evidence>
<dbReference type="InterPro" id="IPR036736">
    <property type="entry name" value="ACP-like_sf"/>
</dbReference>
<dbReference type="Gene3D" id="3.30.70.250">
    <property type="entry name" value="Malonyl-CoA ACP transacylase, ACP-binding"/>
    <property type="match status" value="1"/>
</dbReference>
<dbReference type="InterPro" id="IPR016039">
    <property type="entry name" value="Thiolase-like"/>
</dbReference>
<dbReference type="InterPro" id="IPR014043">
    <property type="entry name" value="Acyl_transferase_dom"/>
</dbReference>
<comment type="cofactor">
    <cofactor evidence="1">
        <name>pantetheine 4'-phosphate</name>
        <dbReference type="ChEBI" id="CHEBI:47942"/>
    </cofactor>
</comment>
<dbReference type="Gene3D" id="3.40.47.10">
    <property type="match status" value="1"/>
</dbReference>
<feature type="domain" description="Ketosynthase family 3 (KS3)" evidence="8">
    <location>
        <begin position="6"/>
        <end position="430"/>
    </location>
</feature>
<dbReference type="GO" id="GO:0006633">
    <property type="term" value="P:fatty acid biosynthetic process"/>
    <property type="evidence" value="ECO:0007669"/>
    <property type="project" value="TreeGrafter"/>
</dbReference>
<feature type="domain" description="Carrier" evidence="7">
    <location>
        <begin position="1367"/>
        <end position="1442"/>
    </location>
</feature>
<dbReference type="CDD" id="cd00833">
    <property type="entry name" value="PKS"/>
    <property type="match status" value="1"/>
</dbReference>
<dbReference type="Pfam" id="PF02801">
    <property type="entry name" value="Ketoacyl-synt_C"/>
    <property type="match status" value="1"/>
</dbReference>
<dbReference type="RefSeq" id="WP_202858836.1">
    <property type="nucleotide sequence ID" value="NZ_JAEUGD010000066.1"/>
</dbReference>
<dbReference type="SUPFAM" id="SSF56801">
    <property type="entry name" value="Acetyl-CoA synthetase-like"/>
    <property type="match status" value="1"/>
</dbReference>
<dbReference type="SUPFAM" id="SSF55048">
    <property type="entry name" value="Probable ACP-binding domain of malonyl-CoA ACP transacylase"/>
    <property type="match status" value="1"/>
</dbReference>
<dbReference type="Gene3D" id="3.40.50.720">
    <property type="entry name" value="NAD(P)-binding Rossmann-like Domain"/>
    <property type="match status" value="1"/>
</dbReference>
<evidence type="ECO:0000259" key="8">
    <source>
        <dbReference type="PROSITE" id="PS52004"/>
    </source>
</evidence>
<dbReference type="CDD" id="cd08953">
    <property type="entry name" value="KR_2_SDR_x"/>
    <property type="match status" value="1"/>
</dbReference>
<evidence type="ECO:0000256" key="4">
    <source>
        <dbReference type="ARBA" id="ARBA00022553"/>
    </source>
</evidence>
<dbReference type="InterPro" id="IPR025110">
    <property type="entry name" value="AMP-bd_C"/>
</dbReference>
<dbReference type="Proteomes" id="UP000614216">
    <property type="component" value="Unassembled WGS sequence"/>
</dbReference>
<dbReference type="InterPro" id="IPR045851">
    <property type="entry name" value="AMP-bd_C_sf"/>
</dbReference>
<dbReference type="InterPro" id="IPR057326">
    <property type="entry name" value="KR_dom"/>
</dbReference>
<dbReference type="Pfam" id="PF00109">
    <property type="entry name" value="ketoacyl-synt"/>
    <property type="match status" value="1"/>
</dbReference>
<dbReference type="PROSITE" id="PS00012">
    <property type="entry name" value="PHOSPHOPANTETHEINE"/>
    <property type="match status" value="2"/>
</dbReference>
<dbReference type="InterPro" id="IPR009081">
    <property type="entry name" value="PP-bd_ACP"/>
</dbReference>
<gene>
    <name evidence="9" type="ORF">JMN32_23555</name>
</gene>
<dbReference type="PROSITE" id="PS00455">
    <property type="entry name" value="AMP_BINDING"/>
    <property type="match status" value="1"/>
</dbReference>
<sequence>MQKYNGMEIAIVGMSCQFPGAKDVLEFWQNLKDGKESIKQFSKEELLAAGVPKEVIDNPRYIGARGDLSGAEYFDSEFFGYRAAEAKLMDPQLRLFYQHCWKAVEDAAYDLHTYDEKIGLFAGGGPNNNWENAAILSNTEGEVEEVTASQLRNISYLSTRVSYKLNLKGPSLYLNTTCSTSLVAIQRACMSLLLRECKMSLAGGVFITNYPDRGYRYEEGMIYSKDGHCRAFDHQSSGTVAGEGIGVLLLKRLDDALKDGDTIHAVIKGSGINNDGAQKVSYTAPSADGQQEAIMKALKMAKVPKESVTYIETHGTGTALGDVIEVDALNRVYGESDQPYCALGSVKTNIGHLVAASGVAGIIKTIMALKHEQIPPSLNFEVPNSKINFHRSPFYVNTALRKWDGGKYPLRAGVSSFGIGGTNVHMILEQAPRKEETPAPARNLQLLQFSAKSEKALDNNMANFRDFLLEYPETNLADAAYTLQTGRSEFSYRKTLVADSVREAITKLRIPADLKVTKASKSAKKLAFMFSGQGGQYQGMGIKLMQEKVFRQYATQSFEIAKRLTGKDFYKILESSPEEVDQTMNSQPLIFIIQYAVAKQLMHWGYQPDVLLGHSIGEYAAACISGIIDLEDALKLVIARGELMQQQEKGQMLSVAMGRDELISWLSGRENISIAASNSSAHAVASGSIEAIEDLRLSLEEKGIHSRVLHTSHAFHSYMMEPVLEPFRKTLDETSFHRQEIPVISSVTGLLVDGEMQDKSYWSNQIVEEVQFSKALESLLTESSLACIEIGPGDSLSTFVRSHDHRMDDHDVFNTISKPDQVIDDNRYLLQTIGKLWSVGLRPDWNKFYEHENRSRINLPTYEFDKVEYPLYVDSYKMISDLIAKGGGASPNPVEWTHKLIWEIDAMSATRKTDEKPVWIFSYNEGLQQTSHVEGNYNVRLGATYQQIADRQFEINPADPSHFTRLFEETNMGDVRIVYALDNRAENDANSHVETCYYGLINLAKALGDRKSQTEVDLLTVTFGGYKVLPEDSVNPFYALAAGVTKIITKEYATIQGMQLDLPEEEEWLSIASKEPVTSGEVVAYRKGMRFKQGVKPFALKAENKMPVFKDNGVYLISGGTGGIGLALAQQMAEETNGAQFILIGRKELPEPKHWAQSDNDTIKRIREIETAGGQVHYIAMDIADKTSYSSLKEKISQIGQVNGVIHAAGSIDKGGIIQNRDRAADSTLINTKVFGALNLLEEFAHDQLDFFLNCSSAAAFKAPVGEVGYVSVNLFLDALAYQYPTVKSIGWNAWSESGMAVKAGNGMVGVNSVSNKEGFLLFRNMLTSLECHVIISRSILTAFQKADDANERGEEQANHTNENPINQAATVEERLIVLWERFFGKETIKPFDDFFELGGDSLKALTMINWIKKEFSVDVLITDFFKRSSVRQLGEFIEDTLGSAKENVISKAKLASKYPVSAAQNRLYFLWNYDKDSLGYNLPQFVKVEGELDKEKLSKAFSQLVERHEILRTSFVHEGDQVYQKVQNVNFEVEHAEIHENELEVYFEQFCKPFDLSKAPLLRVKLLKIEDALHYLLVDIHHIATDGISQGILLNEFAALYAGEALEKPKIQYKDFAVWQKEQTGERSWKTQKSFWVEQFEGELPVLDLPGDYKRPVEREKPGGKVSFEIESELQSQIASFNEEQHVTSFMFLFSAYSLLLGKLARTTDVVIGTPTAGRPHHDVEGLVGMFVNTLPIRSRFDDKMTFIEFVQSVKNISLQAFDNQQYPFDELLNDLKVRRESNRHPLFDVMFSLQNFGGAAIQIPGITLRRQERKLGHNKFDLSLTGYEGKDRLLFNFEYSGDLFDGSTIERFAKCFRQILEQVAGNPDILISDIKLVDEKEYELVVNEFNQTRKLYPDNTTILDLFEKQVEETPDANAVYHEDAVLTYRQLNGKANTLANNLQSYAISEGSIVPVVMSRGIDFLVSVIAIWKLKAAPAPLSIYWPEARIKNAIAKLNAPVTLVNNLGVDESGLSIEEGFHLVESGLLEETESNLPEKPGTELPMYIFHTSGTTGMPKAVVVPHKGVYNRFMWMNDYFGKASAQSVLRTTKHIFDSAIWQLMWPLVNGGQTVIPSEERMLDLRYFNELIEEYGITMTDFVPSLFNEMVRQMKAGTNKFNPFKLKDIVIGGEAITPETTNFFIRKYPQIRLTNLYGPTEASIGCVYYPVEEEKEIIPIGKPISNTKIYILDQNKQVVPVGVPGELCIAGVCLATGYFGDNVLTDDKFVADILDSQPGKMYKTGDLAKWLPDGNIAFLGRIDDQVKIRGYRIELGEIQSILNKANGVNESVVLVHDNDLGNKILVAYLVVSDTYDEADAREYLKAQLPNYMVPSRLITMDKLPVHESGKIDKAKLPKPDFKQERKAPKNEVEQQLVNIWSGLLGIDTEELSVDANFFEMGGHSLMAIRVVSAVRELLGVNLTIKSIFVYPTIEELADYLGVFAPAEEGEDEYESFEI</sequence>
<dbReference type="Gene3D" id="3.30.559.10">
    <property type="entry name" value="Chloramphenicol acetyltransferase-like domain"/>
    <property type="match status" value="1"/>
</dbReference>
<dbReference type="Pfam" id="PF00698">
    <property type="entry name" value="Acyl_transf_1"/>
    <property type="match status" value="1"/>
</dbReference>
<dbReference type="InterPro" id="IPR013968">
    <property type="entry name" value="PKS_KR"/>
</dbReference>
<dbReference type="Pfam" id="PF13193">
    <property type="entry name" value="AMP-binding_C"/>
    <property type="match status" value="1"/>
</dbReference>
<dbReference type="FunFam" id="3.30.300.30:FF:000010">
    <property type="entry name" value="Enterobactin synthetase component F"/>
    <property type="match status" value="1"/>
</dbReference>
<keyword evidence="10" id="KW-1185">Reference proteome</keyword>
<dbReference type="SMART" id="SM00825">
    <property type="entry name" value="PKS_KS"/>
    <property type="match status" value="1"/>
</dbReference>
<keyword evidence="4" id="KW-0597">Phosphoprotein</keyword>
<dbReference type="Gene3D" id="3.40.50.980">
    <property type="match status" value="2"/>
</dbReference>
<proteinExistence type="inferred from homology"/>
<dbReference type="InterPro" id="IPR001227">
    <property type="entry name" value="Ac_transferase_dom_sf"/>
</dbReference>
<dbReference type="PROSITE" id="PS50075">
    <property type="entry name" value="CARRIER"/>
    <property type="match status" value="2"/>
</dbReference>
<dbReference type="Pfam" id="PF21394">
    <property type="entry name" value="Beta-ketacyl_N"/>
    <property type="match status" value="1"/>
</dbReference>
<dbReference type="PANTHER" id="PTHR43775">
    <property type="entry name" value="FATTY ACID SYNTHASE"/>
    <property type="match status" value="1"/>
</dbReference>
<dbReference type="FunFam" id="1.10.1200.10:FF:000005">
    <property type="entry name" value="Nonribosomal peptide synthetase 1"/>
    <property type="match status" value="1"/>
</dbReference>